<gene>
    <name evidence="6" type="ORF">MELA_02231</name>
</gene>
<evidence type="ECO:0000313" key="6">
    <source>
        <dbReference type="EMBL" id="VUZ85845.1"/>
    </source>
</evidence>
<dbReference type="InterPro" id="IPR013766">
    <property type="entry name" value="Thioredoxin_domain"/>
</dbReference>
<organism evidence="6 7">
    <name type="scientific">Candidatus Methylomirabilis lanthanidiphila</name>
    <dbReference type="NCBI Taxonomy" id="2211376"/>
    <lineage>
        <taxon>Bacteria</taxon>
        <taxon>Candidatus Methylomirabilota</taxon>
        <taxon>Candidatus Methylomirabilia</taxon>
        <taxon>Candidatus Methylomirabilales</taxon>
        <taxon>Candidatus Methylomirabilaceae</taxon>
        <taxon>Candidatus Methylomirabilis</taxon>
    </lineage>
</organism>
<feature type="binding site" evidence="3">
    <location>
        <position position="100"/>
    </location>
    <ligand>
        <name>Cu cation</name>
        <dbReference type="ChEBI" id="CHEBI:23378"/>
    </ligand>
</feature>
<dbReference type="Proteomes" id="UP000334340">
    <property type="component" value="Unassembled WGS sequence"/>
</dbReference>
<protein>
    <recommendedName>
        <fullName evidence="5">Thioredoxin domain-containing protein</fullName>
    </recommendedName>
</protein>
<feature type="binding site" evidence="3">
    <location>
        <position position="94"/>
    </location>
    <ligand>
        <name>Cu cation</name>
        <dbReference type="ChEBI" id="CHEBI:23378"/>
    </ligand>
</feature>
<dbReference type="InterPro" id="IPR036249">
    <property type="entry name" value="Thioredoxin-like_sf"/>
</dbReference>
<feature type="binding site" evidence="3">
    <location>
        <position position="192"/>
    </location>
    <ligand>
        <name>Cu cation</name>
        <dbReference type="ChEBI" id="CHEBI:23378"/>
    </ligand>
</feature>
<keyword evidence="3" id="KW-0479">Metal-binding</keyword>
<keyword evidence="7" id="KW-1185">Reference proteome</keyword>
<dbReference type="PANTHER" id="PTHR12151">
    <property type="entry name" value="ELECTRON TRANSPORT PROTIN SCO1/SENC FAMILY MEMBER"/>
    <property type="match status" value="1"/>
</dbReference>
<dbReference type="Pfam" id="PF02630">
    <property type="entry name" value="SCO1-SenC"/>
    <property type="match status" value="1"/>
</dbReference>
<evidence type="ECO:0000256" key="2">
    <source>
        <dbReference type="ARBA" id="ARBA00023008"/>
    </source>
</evidence>
<comment type="similarity">
    <text evidence="1">Belongs to the SCO1/2 family.</text>
</comment>
<keyword evidence="4" id="KW-1015">Disulfide bond</keyword>
<feature type="domain" description="Thioredoxin" evidence="5">
    <location>
        <begin position="36"/>
        <end position="228"/>
    </location>
</feature>
<dbReference type="PANTHER" id="PTHR12151:SF25">
    <property type="entry name" value="LINALOOL DEHYDRATASE_ISOMERASE DOMAIN-CONTAINING PROTEIN"/>
    <property type="match status" value="1"/>
</dbReference>
<dbReference type="EMBL" id="CABIKM010000035">
    <property type="protein sequence ID" value="VUZ85845.1"/>
    <property type="molecule type" value="Genomic_DNA"/>
</dbReference>
<keyword evidence="2 3" id="KW-0186">Copper</keyword>
<dbReference type="CDD" id="cd02968">
    <property type="entry name" value="SCO"/>
    <property type="match status" value="1"/>
</dbReference>
<sequence length="238" mass="26073">MGQWPMLVGAWITVALLAPDFPAAEAHQTPELEETYIQGVFSPNFTPPAVGTYDLPVISRVAPVVLIDASGRRVNTASLMRGKVAVVSFIYTACADRLGCPLAGMALRELQAQLRREGLLDQAVLVSISLDAERDTPKQLVKYGRAFGAEPSFWHLLTAPSQQVLKMALESYGQDRAKIYDEAGRFTGRYRHVLKVFLVDGEGQVRNIYSAGSLVPQVMVNDIKTVLAEKTPSQQEAK</sequence>
<evidence type="ECO:0000256" key="1">
    <source>
        <dbReference type="ARBA" id="ARBA00010996"/>
    </source>
</evidence>
<dbReference type="PROSITE" id="PS51352">
    <property type="entry name" value="THIOREDOXIN_2"/>
    <property type="match status" value="1"/>
</dbReference>
<dbReference type="Gene3D" id="3.40.30.10">
    <property type="entry name" value="Glutaredoxin"/>
    <property type="match status" value="1"/>
</dbReference>
<dbReference type="GO" id="GO:0046872">
    <property type="term" value="F:metal ion binding"/>
    <property type="evidence" value="ECO:0007669"/>
    <property type="project" value="UniProtKB-KW"/>
</dbReference>
<proteinExistence type="inferred from homology"/>
<evidence type="ECO:0000259" key="5">
    <source>
        <dbReference type="PROSITE" id="PS51352"/>
    </source>
</evidence>
<accession>A0A564ZKJ6</accession>
<evidence type="ECO:0000313" key="7">
    <source>
        <dbReference type="Proteomes" id="UP000334340"/>
    </source>
</evidence>
<dbReference type="SUPFAM" id="SSF52833">
    <property type="entry name" value="Thioredoxin-like"/>
    <property type="match status" value="1"/>
</dbReference>
<name>A0A564ZKJ6_9BACT</name>
<reference evidence="6 7" key="1">
    <citation type="submission" date="2019-07" db="EMBL/GenBank/DDBJ databases">
        <authorList>
            <person name="Cremers G."/>
        </authorList>
    </citation>
    <scope>NUCLEOTIDE SEQUENCE [LARGE SCALE GENOMIC DNA]</scope>
</reference>
<evidence type="ECO:0000256" key="4">
    <source>
        <dbReference type="PIRSR" id="PIRSR603782-2"/>
    </source>
</evidence>
<dbReference type="AlphaFoldDB" id="A0A564ZKJ6"/>
<evidence type="ECO:0000256" key="3">
    <source>
        <dbReference type="PIRSR" id="PIRSR603782-1"/>
    </source>
</evidence>
<dbReference type="InterPro" id="IPR003782">
    <property type="entry name" value="SCO1/SenC"/>
</dbReference>
<feature type="disulfide bond" description="Redox-active" evidence="4">
    <location>
        <begin position="94"/>
        <end position="100"/>
    </location>
</feature>